<evidence type="ECO:0000256" key="5">
    <source>
        <dbReference type="ARBA" id="ARBA00049660"/>
    </source>
</evidence>
<feature type="transmembrane region" description="Helical" evidence="6">
    <location>
        <begin position="231"/>
        <end position="257"/>
    </location>
</feature>
<feature type="transmembrane region" description="Helical" evidence="6">
    <location>
        <begin position="162"/>
        <end position="182"/>
    </location>
</feature>
<evidence type="ECO:0000313" key="8">
    <source>
        <dbReference type="Proteomes" id="UP000262195"/>
    </source>
</evidence>
<proteinExistence type="inferred from homology"/>
<feature type="transmembrane region" description="Helical" evidence="6">
    <location>
        <begin position="39"/>
        <end position="57"/>
    </location>
</feature>
<evidence type="ECO:0000256" key="6">
    <source>
        <dbReference type="SAM" id="Phobius"/>
    </source>
</evidence>
<evidence type="ECO:0000313" key="7">
    <source>
        <dbReference type="EMBL" id="HCS93255.1"/>
    </source>
</evidence>
<evidence type="ECO:0000256" key="3">
    <source>
        <dbReference type="ARBA" id="ARBA00022989"/>
    </source>
</evidence>
<protein>
    <submittedName>
        <fullName evidence="7">Formate/nitrite transporter family protein</fullName>
    </submittedName>
</protein>
<sequence>MGQILVVRMEKMDLLGNDLLQYASHKGEAKAVEPLYKTAILGFLAGVYISLGYLLYFKVMSSITTDLNALIGALFFPIGLLLIVVAGGELFTGNILELSLGFYLKVISFKDMVKNWLVVLIFNAIGAMLTAFCAGSVMHFVTNQNRDVLEHMVLSKIDASPLEMIVSGIFCNVLVTLAIWLADSSQSHISKMVLIWPPVAAFVFLGFQHSVANVFLLTMGMNSGLNSLWEMLFNLFFVVVGNLVGGALVVGGMYAMAYKADSVHVTTTDDVAEVINQ</sequence>
<dbReference type="GO" id="GO:0005886">
    <property type="term" value="C:plasma membrane"/>
    <property type="evidence" value="ECO:0007669"/>
    <property type="project" value="TreeGrafter"/>
</dbReference>
<dbReference type="Proteomes" id="UP000262195">
    <property type="component" value="Unassembled WGS sequence"/>
</dbReference>
<organism evidence="7 8">
    <name type="scientific">Bavariicoccus seileri</name>
    <dbReference type="NCBI Taxonomy" id="549685"/>
    <lineage>
        <taxon>Bacteria</taxon>
        <taxon>Bacillati</taxon>
        <taxon>Bacillota</taxon>
        <taxon>Bacilli</taxon>
        <taxon>Lactobacillales</taxon>
        <taxon>Enterococcaceae</taxon>
        <taxon>Bavariicoccus</taxon>
    </lineage>
</organism>
<keyword evidence="4 6" id="KW-0472">Membrane</keyword>
<reference evidence="7 8" key="1">
    <citation type="journal article" date="2018" name="Nat. Biotechnol.">
        <title>A standardized bacterial taxonomy based on genome phylogeny substantially revises the tree of life.</title>
        <authorList>
            <person name="Parks D.H."/>
            <person name="Chuvochina M."/>
            <person name="Waite D.W."/>
            <person name="Rinke C."/>
            <person name="Skarshewski A."/>
            <person name="Chaumeil P.A."/>
            <person name="Hugenholtz P."/>
        </authorList>
    </citation>
    <scope>NUCLEOTIDE SEQUENCE [LARGE SCALE GENOMIC DNA]</scope>
    <source>
        <strain evidence="7">UBA11306</strain>
    </source>
</reference>
<feature type="transmembrane region" description="Helical" evidence="6">
    <location>
        <begin position="194"/>
        <end position="219"/>
    </location>
</feature>
<keyword evidence="3 6" id="KW-1133">Transmembrane helix</keyword>
<gene>
    <name evidence="7" type="ORF">DIW15_00920</name>
</gene>
<feature type="transmembrane region" description="Helical" evidence="6">
    <location>
        <begin position="116"/>
        <end position="141"/>
    </location>
</feature>
<evidence type="ECO:0000256" key="2">
    <source>
        <dbReference type="ARBA" id="ARBA00022692"/>
    </source>
</evidence>
<dbReference type="PANTHER" id="PTHR30520:SF6">
    <property type="entry name" value="FORMATE_NITRATE FAMILY TRANSPORTER (EUROFUNG)"/>
    <property type="match status" value="1"/>
</dbReference>
<dbReference type="GO" id="GO:0015499">
    <property type="term" value="F:formate transmembrane transporter activity"/>
    <property type="evidence" value="ECO:0007669"/>
    <property type="project" value="TreeGrafter"/>
</dbReference>
<accession>A0A3D4S345</accession>
<dbReference type="InterPro" id="IPR000292">
    <property type="entry name" value="For/NO2_transpt"/>
</dbReference>
<keyword evidence="2 6" id="KW-0812">Transmembrane</keyword>
<comment type="caution">
    <text evidence="7">The sequence shown here is derived from an EMBL/GenBank/DDBJ whole genome shotgun (WGS) entry which is preliminary data.</text>
</comment>
<dbReference type="Pfam" id="PF01226">
    <property type="entry name" value="Form_Nir_trans"/>
    <property type="match status" value="1"/>
</dbReference>
<dbReference type="PROSITE" id="PS01005">
    <property type="entry name" value="FORMATE_NITRITE_TP_1"/>
    <property type="match status" value="1"/>
</dbReference>
<dbReference type="EMBL" id="DQHO01000006">
    <property type="protein sequence ID" value="HCS93255.1"/>
    <property type="molecule type" value="Genomic_DNA"/>
</dbReference>
<dbReference type="STRING" id="1121105.GCA_000421665_01267"/>
<dbReference type="Gene3D" id="1.20.1080.10">
    <property type="entry name" value="Glycerol uptake facilitator protein"/>
    <property type="match status" value="1"/>
</dbReference>
<name>A0A3D4S345_9ENTE</name>
<evidence type="ECO:0000256" key="1">
    <source>
        <dbReference type="ARBA" id="ARBA00004141"/>
    </source>
</evidence>
<comment type="similarity">
    <text evidence="5">Belongs to the FNT transporter (TC 1.A.16) family.</text>
</comment>
<dbReference type="InterPro" id="IPR023271">
    <property type="entry name" value="Aquaporin-like"/>
</dbReference>
<dbReference type="PANTHER" id="PTHR30520">
    <property type="entry name" value="FORMATE TRANSPORTER-RELATED"/>
    <property type="match status" value="1"/>
</dbReference>
<dbReference type="InterPro" id="IPR024002">
    <property type="entry name" value="For/NO2_transpt_CS"/>
</dbReference>
<evidence type="ECO:0000256" key="4">
    <source>
        <dbReference type="ARBA" id="ARBA00023136"/>
    </source>
</evidence>
<comment type="subcellular location">
    <subcellularLocation>
        <location evidence="1">Membrane</location>
        <topology evidence="1">Multi-pass membrane protein</topology>
    </subcellularLocation>
</comment>
<dbReference type="AlphaFoldDB" id="A0A3D4S345"/>
<feature type="transmembrane region" description="Helical" evidence="6">
    <location>
        <begin position="69"/>
        <end position="96"/>
    </location>
</feature>